<evidence type="ECO:0000256" key="1">
    <source>
        <dbReference type="SAM" id="MobiDB-lite"/>
    </source>
</evidence>
<dbReference type="GO" id="GO:0003824">
    <property type="term" value="F:catalytic activity"/>
    <property type="evidence" value="ECO:0007669"/>
    <property type="project" value="InterPro"/>
</dbReference>
<dbReference type="GO" id="GO:0009116">
    <property type="term" value="P:nucleoside metabolic process"/>
    <property type="evidence" value="ECO:0007669"/>
    <property type="project" value="InterPro"/>
</dbReference>
<keyword evidence="2" id="KW-1185">Reference proteome</keyword>
<proteinExistence type="predicted"/>
<dbReference type="WBParaSite" id="nRc.2.0.1.t45689-RA">
    <property type="protein sequence ID" value="nRc.2.0.1.t45689-RA"/>
    <property type="gene ID" value="nRc.2.0.1.g45689"/>
</dbReference>
<feature type="compositionally biased region" description="Low complexity" evidence="1">
    <location>
        <begin position="47"/>
        <end position="68"/>
    </location>
</feature>
<organism evidence="2 3">
    <name type="scientific">Romanomermis culicivorax</name>
    <name type="common">Nematode worm</name>
    <dbReference type="NCBI Taxonomy" id="13658"/>
    <lineage>
        <taxon>Eukaryota</taxon>
        <taxon>Metazoa</taxon>
        <taxon>Ecdysozoa</taxon>
        <taxon>Nematoda</taxon>
        <taxon>Enoplea</taxon>
        <taxon>Dorylaimia</taxon>
        <taxon>Mermithida</taxon>
        <taxon>Mermithoidea</taxon>
        <taxon>Mermithidae</taxon>
        <taxon>Romanomermis</taxon>
    </lineage>
</organism>
<feature type="compositionally biased region" description="Basic and acidic residues" evidence="1">
    <location>
        <begin position="28"/>
        <end position="46"/>
    </location>
</feature>
<dbReference type="PANTHER" id="PTHR47705:SF1">
    <property type="entry name" value="PNP_UDP_1 DOMAIN-CONTAINING PROTEIN"/>
    <property type="match status" value="1"/>
</dbReference>
<dbReference type="Proteomes" id="UP000887565">
    <property type="component" value="Unplaced"/>
</dbReference>
<feature type="region of interest" description="Disordered" evidence="1">
    <location>
        <begin position="28"/>
        <end position="70"/>
    </location>
</feature>
<protein>
    <submittedName>
        <fullName evidence="3">Uncharacterized protein</fullName>
    </submittedName>
</protein>
<dbReference type="Gene3D" id="3.40.50.1580">
    <property type="entry name" value="Nucleoside phosphorylase domain"/>
    <property type="match status" value="1"/>
</dbReference>
<dbReference type="AlphaFoldDB" id="A0A915L3N6"/>
<sequence>MDVVLNGTEIGKEVENDLSPVWQDAQKESLQHLTESDASKASDDHQNGTAGNNNNRNSHNGSTHSSSSVLDFHRPCQSTDLLTVHLNDGQVATVQHPDVDRKFSRLHVGSAVASCGSRLDFEARDDFARKFKIKAFDVDFQTVIESILGNRINSWTLVRGICDYGDGTKNKEDWQPFAALQAALVAKMIVCKLPTFKQDSVLKN</sequence>
<reference evidence="3" key="1">
    <citation type="submission" date="2022-11" db="UniProtKB">
        <authorList>
            <consortium name="WormBaseParasite"/>
        </authorList>
    </citation>
    <scope>IDENTIFICATION</scope>
</reference>
<dbReference type="PANTHER" id="PTHR47705">
    <property type="entry name" value="AGAP000321-PA"/>
    <property type="match status" value="1"/>
</dbReference>
<dbReference type="InterPro" id="IPR035994">
    <property type="entry name" value="Nucleoside_phosphorylase_sf"/>
</dbReference>
<evidence type="ECO:0000313" key="3">
    <source>
        <dbReference type="WBParaSite" id="nRc.2.0.1.t45689-RA"/>
    </source>
</evidence>
<name>A0A915L3N6_ROMCU</name>
<evidence type="ECO:0000313" key="2">
    <source>
        <dbReference type="Proteomes" id="UP000887565"/>
    </source>
</evidence>
<accession>A0A915L3N6</accession>